<evidence type="ECO:0000256" key="3">
    <source>
        <dbReference type="ARBA" id="ARBA00022692"/>
    </source>
</evidence>
<dbReference type="PANTHER" id="PTHR10010">
    <property type="entry name" value="SOLUTE CARRIER FAMILY 34 SODIUM PHOSPHATE , MEMBER 2-RELATED"/>
    <property type="match status" value="1"/>
</dbReference>
<gene>
    <name evidence="8" type="ORF">WMO14_02610</name>
</gene>
<dbReference type="InterPro" id="IPR038078">
    <property type="entry name" value="PhoU-like_sf"/>
</dbReference>
<dbReference type="EMBL" id="JBBMER010000002">
    <property type="protein sequence ID" value="MEQ2378776.1"/>
    <property type="molecule type" value="Genomic_DNA"/>
</dbReference>
<evidence type="ECO:0000259" key="7">
    <source>
        <dbReference type="Pfam" id="PF01895"/>
    </source>
</evidence>
<protein>
    <submittedName>
        <fullName evidence="8">Na/Pi cotransporter family protein</fullName>
    </submittedName>
</protein>
<feature type="transmembrane region" description="Helical" evidence="6">
    <location>
        <begin position="148"/>
        <end position="166"/>
    </location>
</feature>
<evidence type="ECO:0000313" key="8">
    <source>
        <dbReference type="EMBL" id="MEQ2378776.1"/>
    </source>
</evidence>
<name>A0ABV1BSP1_9FIRM</name>
<feature type="transmembrane region" description="Helical" evidence="6">
    <location>
        <begin position="187"/>
        <end position="211"/>
    </location>
</feature>
<accession>A0ABV1BSP1</accession>
<keyword evidence="9" id="KW-1185">Reference proteome</keyword>
<keyword evidence="3 6" id="KW-0812">Transmembrane</keyword>
<feature type="transmembrane region" description="Helical" evidence="6">
    <location>
        <begin position="298"/>
        <end position="315"/>
    </location>
</feature>
<proteinExistence type="predicted"/>
<keyword evidence="2" id="KW-1003">Cell membrane</keyword>
<dbReference type="InterPro" id="IPR026022">
    <property type="entry name" value="PhoU_dom"/>
</dbReference>
<evidence type="ECO:0000256" key="6">
    <source>
        <dbReference type="SAM" id="Phobius"/>
    </source>
</evidence>
<dbReference type="NCBIfam" id="TIGR00704">
    <property type="entry name" value="NaPi_cotrn_rel"/>
    <property type="match status" value="1"/>
</dbReference>
<sequence>MNIELVGNLFMFAGGIGMFLYGMNIMADGMQKSAGSKMKQLIGYLTRNRLLAVLVGAFITAIIQSSGATTVMVVGFVNAGLMTLVQAVGVIMGANIGTTITAWIVSLGQLGDAVKVLKPSFYAPLLVGIGAILVLFSKKPKKKMAGEIVVGIGLLFLGLDFMSESISPYTDAPIFSKAFEVVGSNPLLGIAIGIVVTAILQSSSASVGILQTLAINGVVTTNAAVFITLGQNIGSCVTAIISSAGTTRNAKRAACMHLLFNVAGAVIFGTGAFILFMFKPALAVHNITSVEISIFHTFFNIICTTIMMPFGSLLVKLSGIIIREKTEDEENASLEASDSYAAELSRHFDSRILEQPSVAVDRALSEVIIMGNLSLDNIKYSVSAVMNNDQDMIDKVIETEHKVDLYEKYLTEYLIKVNNLSITEEQHLLINDLFHAIIDIERVSDHAENMSDLAKYKIDNEIIFSQHGMEELKKLSEKVIVCFSEAIKAREKFSRVAADNVCRIEDEVDDLEEELRNKHIERLSSGLCKPSNGVVFLDILSNLERMSDHANNLADCVLAEIKEKK</sequence>
<evidence type="ECO:0000256" key="4">
    <source>
        <dbReference type="ARBA" id="ARBA00022989"/>
    </source>
</evidence>
<evidence type="ECO:0000313" key="9">
    <source>
        <dbReference type="Proteomes" id="UP001442364"/>
    </source>
</evidence>
<dbReference type="InterPro" id="IPR003841">
    <property type="entry name" value="Na/Pi_transpt"/>
</dbReference>
<dbReference type="Proteomes" id="UP001442364">
    <property type="component" value="Unassembled WGS sequence"/>
</dbReference>
<feature type="transmembrane region" description="Helical" evidence="6">
    <location>
        <begin position="258"/>
        <end position="278"/>
    </location>
</feature>
<feature type="domain" description="PhoU" evidence="7">
    <location>
        <begin position="472"/>
        <end position="556"/>
    </location>
</feature>
<feature type="transmembrane region" description="Helical" evidence="6">
    <location>
        <begin position="119"/>
        <end position="136"/>
    </location>
</feature>
<keyword evidence="4 6" id="KW-1133">Transmembrane helix</keyword>
<feature type="domain" description="PhoU" evidence="7">
    <location>
        <begin position="369"/>
        <end position="452"/>
    </location>
</feature>
<dbReference type="SUPFAM" id="SSF109755">
    <property type="entry name" value="PhoU-like"/>
    <property type="match status" value="1"/>
</dbReference>
<organism evidence="8 9">
    <name type="scientific">[Lactobacillus] rogosae</name>
    <dbReference type="NCBI Taxonomy" id="706562"/>
    <lineage>
        <taxon>Bacteria</taxon>
        <taxon>Bacillati</taxon>
        <taxon>Bacillota</taxon>
        <taxon>Clostridia</taxon>
        <taxon>Lachnospirales</taxon>
        <taxon>Lachnospiraceae</taxon>
        <taxon>Lachnospira</taxon>
    </lineage>
</organism>
<dbReference type="NCBIfam" id="NF037997">
    <property type="entry name" value="Na_Pi_symport"/>
    <property type="match status" value="1"/>
</dbReference>
<dbReference type="Pfam" id="PF02690">
    <property type="entry name" value="Na_Pi_cotrans"/>
    <property type="match status" value="2"/>
</dbReference>
<feature type="transmembrane region" description="Helical" evidence="6">
    <location>
        <begin position="6"/>
        <end position="29"/>
    </location>
</feature>
<comment type="caution">
    <text evidence="8">The sequence shown here is derived from an EMBL/GenBank/DDBJ whole genome shotgun (WGS) entry which is preliminary data.</text>
</comment>
<evidence type="ECO:0000256" key="1">
    <source>
        <dbReference type="ARBA" id="ARBA00004651"/>
    </source>
</evidence>
<dbReference type="Pfam" id="PF01895">
    <property type="entry name" value="PhoU"/>
    <property type="match status" value="2"/>
</dbReference>
<evidence type="ECO:0000256" key="2">
    <source>
        <dbReference type="ARBA" id="ARBA00022475"/>
    </source>
</evidence>
<reference evidence="8 9" key="1">
    <citation type="submission" date="2024-03" db="EMBL/GenBank/DDBJ databases">
        <title>Human intestinal bacterial collection.</title>
        <authorList>
            <person name="Pauvert C."/>
            <person name="Hitch T.C.A."/>
            <person name="Clavel T."/>
        </authorList>
    </citation>
    <scope>NUCLEOTIDE SEQUENCE [LARGE SCALE GENOMIC DNA]</scope>
    <source>
        <strain evidence="8 9">CLA-AA-H255</strain>
    </source>
</reference>
<feature type="transmembrane region" description="Helical" evidence="6">
    <location>
        <begin position="50"/>
        <end position="77"/>
    </location>
</feature>
<dbReference type="Gene3D" id="1.20.58.220">
    <property type="entry name" value="Phosphate transport system protein phou homolog 2, domain 2"/>
    <property type="match status" value="1"/>
</dbReference>
<dbReference type="InterPro" id="IPR004633">
    <property type="entry name" value="NaPi_cotrn-rel/YqeW-like"/>
</dbReference>
<evidence type="ECO:0000256" key="5">
    <source>
        <dbReference type="ARBA" id="ARBA00023136"/>
    </source>
</evidence>
<dbReference type="PANTHER" id="PTHR10010:SF46">
    <property type="entry name" value="SODIUM-DEPENDENT PHOSPHATE TRANSPORT PROTEIN 2B"/>
    <property type="match status" value="1"/>
</dbReference>
<dbReference type="RefSeq" id="WP_055174275.1">
    <property type="nucleotide sequence ID" value="NZ_DAWDAH010000007.1"/>
</dbReference>
<comment type="subcellular location">
    <subcellularLocation>
        <location evidence="1">Cell membrane</location>
        <topology evidence="1">Multi-pass membrane protein</topology>
    </subcellularLocation>
</comment>
<feature type="transmembrane region" description="Helical" evidence="6">
    <location>
        <begin position="83"/>
        <end position="107"/>
    </location>
</feature>
<keyword evidence="5 6" id="KW-0472">Membrane</keyword>